<dbReference type="Gene3D" id="3.80.10.10">
    <property type="entry name" value="Ribonuclease Inhibitor"/>
    <property type="match status" value="1"/>
</dbReference>
<organism evidence="1 2">
    <name type="scientific">Somion occarium</name>
    <dbReference type="NCBI Taxonomy" id="3059160"/>
    <lineage>
        <taxon>Eukaryota</taxon>
        <taxon>Fungi</taxon>
        <taxon>Dikarya</taxon>
        <taxon>Basidiomycota</taxon>
        <taxon>Agaricomycotina</taxon>
        <taxon>Agaricomycetes</taxon>
        <taxon>Polyporales</taxon>
        <taxon>Cerrenaceae</taxon>
        <taxon>Somion</taxon>
    </lineage>
</organism>
<dbReference type="Proteomes" id="UP001497453">
    <property type="component" value="Chromosome 1"/>
</dbReference>
<evidence type="ECO:0008006" key="3">
    <source>
        <dbReference type="Google" id="ProtNLM"/>
    </source>
</evidence>
<dbReference type="SUPFAM" id="SSF52047">
    <property type="entry name" value="RNI-like"/>
    <property type="match status" value="1"/>
</dbReference>
<dbReference type="EMBL" id="OZ037944">
    <property type="protein sequence ID" value="CAL1695047.1"/>
    <property type="molecule type" value="Genomic_DNA"/>
</dbReference>
<evidence type="ECO:0000313" key="2">
    <source>
        <dbReference type="Proteomes" id="UP001497453"/>
    </source>
</evidence>
<name>A0ABP1CK61_9APHY</name>
<accession>A0ABP1CK61</accession>
<dbReference type="Gene3D" id="1.20.1280.50">
    <property type="match status" value="1"/>
</dbReference>
<keyword evidence="2" id="KW-1185">Reference proteome</keyword>
<evidence type="ECO:0000313" key="1">
    <source>
        <dbReference type="EMBL" id="CAL1695047.1"/>
    </source>
</evidence>
<proteinExistence type="predicted"/>
<dbReference type="InterPro" id="IPR032675">
    <property type="entry name" value="LRR_dom_sf"/>
</dbReference>
<reference evidence="2" key="1">
    <citation type="submission" date="2024-04" db="EMBL/GenBank/DDBJ databases">
        <authorList>
            <person name="Shaw F."/>
            <person name="Minotto A."/>
        </authorList>
    </citation>
    <scope>NUCLEOTIDE SEQUENCE [LARGE SCALE GENOMIC DNA]</scope>
</reference>
<protein>
    <recommendedName>
        <fullName evidence="3">F-box domain-containing protein</fullName>
    </recommendedName>
</protein>
<gene>
    <name evidence="1" type="ORF">GFSPODELE1_LOCUS569</name>
</gene>
<sequence length="605" mass="69289">MHLSAYQPSPLQLLKKEQAGQLGVALPYRLWDSEELLKAHLQSLPSTSSQRPIDWSASCMRAQEWKQLVHVLERRKLSIAPQEDSELEKDLAVLRFSLKVLSWALFPINHLPVEILNLIFRFVIQDSVRPQTYNYHRMLLTWVCHHWREVALNNKILWSSIWFQDLPPYECSLTFLERAGDAPLDIRIGDRERHPYDVQDPTKLTTEQATLVLDAMMKKLRTLRSFVGVIYRWDVAILVVRKFHEAGVVPVSLEHFELHRTGVLHEGWQPHEIQNPFRLINEVAPRLTSLTIDGLVPDLTRLPMTNLTSLDLRRTNLFIGPSVVQFKHMIQGSPNLYKLSLVAAGPHQDGNGGSHDPIRINSLRELVIGDFIDVDYALFLVSLIDAPNVMSLDLHNLFGGDCTPLLRLLTRRFLKIRLLSLYMIRIEEVEGRRTLAIIIKFFQHMPELELLKIGHVPVLFLFALSADPRDLGQPNPEDDNAMAERDGIYTIPNADLSHFPVVCPKLRYLHFQSVDSTLIKTLLSERSSAGLRFSKVYTPVIHSIPLPSDLIEIETLADHLFILQVYGYRVPEEMTILEEISSHLPTSVRPLVCRDTPGFTPIWGL</sequence>